<evidence type="ECO:0000313" key="2">
    <source>
        <dbReference type="Proteomes" id="UP000318081"/>
    </source>
</evidence>
<reference evidence="1 2" key="1">
    <citation type="submission" date="2019-02" db="EMBL/GenBank/DDBJ databases">
        <title>Deep-cultivation of Planctomycetes and their phenomic and genomic characterization uncovers novel biology.</title>
        <authorList>
            <person name="Wiegand S."/>
            <person name="Jogler M."/>
            <person name="Boedeker C."/>
            <person name="Pinto D."/>
            <person name="Vollmers J."/>
            <person name="Rivas-Marin E."/>
            <person name="Kohn T."/>
            <person name="Peeters S.H."/>
            <person name="Heuer A."/>
            <person name="Rast P."/>
            <person name="Oberbeckmann S."/>
            <person name="Bunk B."/>
            <person name="Jeske O."/>
            <person name="Meyerdierks A."/>
            <person name="Storesund J.E."/>
            <person name="Kallscheuer N."/>
            <person name="Luecker S."/>
            <person name="Lage O.M."/>
            <person name="Pohl T."/>
            <person name="Merkel B.J."/>
            <person name="Hornburger P."/>
            <person name="Mueller R.-W."/>
            <person name="Bruemmer F."/>
            <person name="Labrenz M."/>
            <person name="Spormann A.M."/>
            <person name="Op den Camp H."/>
            <person name="Overmann J."/>
            <person name="Amann R."/>
            <person name="Jetten M.S.M."/>
            <person name="Mascher T."/>
            <person name="Medema M.H."/>
            <person name="Devos D.P."/>
            <person name="Kaster A.-K."/>
            <person name="Ovreas L."/>
            <person name="Rohde M."/>
            <person name="Galperin M.Y."/>
            <person name="Jogler C."/>
        </authorList>
    </citation>
    <scope>NUCLEOTIDE SEQUENCE [LARGE SCALE GENOMIC DNA]</scope>
    <source>
        <strain evidence="1 2">TBK1r</strain>
    </source>
</reference>
<keyword evidence="2" id="KW-1185">Reference proteome</keyword>
<organism evidence="1 2">
    <name type="scientific">Stieleria magnilauensis</name>
    <dbReference type="NCBI Taxonomy" id="2527963"/>
    <lineage>
        <taxon>Bacteria</taxon>
        <taxon>Pseudomonadati</taxon>
        <taxon>Planctomycetota</taxon>
        <taxon>Planctomycetia</taxon>
        <taxon>Pirellulales</taxon>
        <taxon>Pirellulaceae</taxon>
        <taxon>Stieleria</taxon>
    </lineage>
</organism>
<proteinExistence type="predicted"/>
<protein>
    <submittedName>
        <fullName evidence="1">Uncharacterized protein</fullName>
    </submittedName>
</protein>
<dbReference type="EMBL" id="CP036432">
    <property type="protein sequence ID" value="QDV85839.1"/>
    <property type="molecule type" value="Genomic_DNA"/>
</dbReference>
<gene>
    <name evidence="1" type="ORF">TBK1r_48550</name>
</gene>
<dbReference type="Proteomes" id="UP000318081">
    <property type="component" value="Chromosome"/>
</dbReference>
<accession>A0ABX5Y187</accession>
<sequence length="87" mass="9377">MTRAINLLQRLKAQVDRLGQAGKPIARNGIEVRGHRKPCAALTRWAGGDLVVVTPFYLNSNNQTDCLIHQVALAPASESLTIAVSSL</sequence>
<name>A0ABX5Y187_9BACT</name>
<evidence type="ECO:0000313" key="1">
    <source>
        <dbReference type="EMBL" id="QDV85839.1"/>
    </source>
</evidence>